<protein>
    <submittedName>
        <fullName evidence="1">Uncharacterized protein</fullName>
    </submittedName>
</protein>
<dbReference type="Proteomes" id="UP001732700">
    <property type="component" value="Chromosome 3C"/>
</dbReference>
<dbReference type="EnsemblPlants" id="AVESA.00010b.r2.3CG0456830.1">
    <property type="protein sequence ID" value="AVESA.00010b.r2.3CG0456830.1.CDS"/>
    <property type="gene ID" value="AVESA.00010b.r2.3CG0456830"/>
</dbReference>
<accession>A0ACD5VJP6</accession>
<proteinExistence type="predicted"/>
<keyword evidence="2" id="KW-1185">Reference proteome</keyword>
<sequence length="1154" mass="127542">MNRVALRLGTECILKDLSLIADPSWTYHHQLIAESTIINSLQPRLNLDPTPCLEKLCNSVKKIDLGLTKGRQRTKSTSLLNTSTDPPEKCKPKEHDTCENAAVCCENSALEVFPTRLLSSSPLNCSSSAQVNNPKSIVVSDPEDTIQRSSTLRNSSALCDRKRSASRSPAPVHFPKDTIQCSSTLRNSSASCDKKQSASSSPAYHFLQNHEQRVELAIVQVNHKNGQLPRETVLSQKRKQLSNLPHERRPSNKSARLSFQSPKGQFKKSMGTSNKEMLKLGSPKEPPVEVKVDQTIGKKDMRVQQQKTFSAIPTNLLIPSLNRNDPCLEKYPEKVKQGSQKELPAGVKVDQTIGKKGTRGQEQKPLSVIPTNQPLPSLSRNNPCSDKFSQNVKVGSQKELPIEVNVDQTICKKDMRGQKTEPLSMIQTNLQHPSLNRNNPHAENIPVKVHSLQIRMNKRHLVSTVNVDNHGVPDLEDSAMAPVSSCNASSGKADARPYEDKASTEPQPTTSKREVSGTSPISLNQQVGFEGISQKQDDIQVRRLLENGSSVEPGVTDGTSNQFGISPDIELCIGHPLYNIEPDIEKILSEVILTTQRHALNGNASTIEGVETLRPLSSCSPSHFFRYGSAEGIPYMREETFSSYPTTRTKNTQNIGRFVFHRVQYFCRGIIDQSHYILCLLESESPDDHQIAVEMIFGDEHTHIATLPTFDHARKLVDQFSILMKRDGYTLCNSKVCNGFYVTQQSGDVSQLGYLTGGHPQYQGFLPCVAKSVVVNECKDTSFAFHKRLPDVHANVRQEGSQQLGQPNAHPYVLHQGCQQWGLPDVHANFLHQGSQQWGLPDPHANVLQQGSNQQWGLPGAHANVLQQGSNQQWGLPGAHANVLQQGSNQQWGLPGAHPNVLQQGCNQQWGLPYAQANVLPQGSNQQVGLPDAHANVLHQGSSQQWRLPGPHANVLHQGSNQQWGLPDVHANLLHQGRQQWGMPDVHANVPHQGSQRWVQPGQSPTMASAGTSHFLNPSCPAEHQYHSRVFQDQRPPFSGGMCSMDQHQHQYLQNRHPGPSERYATGMGTGSYDQWHQTPQQHGSRAYQWGFQDHGRQGNNMPQMHAGRSMLLSASHLVGSPQMSSPTTGSDGSVTSTFLVPPSSYQYPPHGIC</sequence>
<reference evidence="1" key="2">
    <citation type="submission" date="2025-09" db="UniProtKB">
        <authorList>
            <consortium name="EnsemblPlants"/>
        </authorList>
    </citation>
    <scope>IDENTIFICATION</scope>
</reference>
<name>A0ACD5VJP6_AVESA</name>
<evidence type="ECO:0000313" key="1">
    <source>
        <dbReference type="EnsemblPlants" id="AVESA.00010b.r2.3CG0456830.1.CDS"/>
    </source>
</evidence>
<organism evidence="1 2">
    <name type="scientific">Avena sativa</name>
    <name type="common">Oat</name>
    <dbReference type="NCBI Taxonomy" id="4498"/>
    <lineage>
        <taxon>Eukaryota</taxon>
        <taxon>Viridiplantae</taxon>
        <taxon>Streptophyta</taxon>
        <taxon>Embryophyta</taxon>
        <taxon>Tracheophyta</taxon>
        <taxon>Spermatophyta</taxon>
        <taxon>Magnoliopsida</taxon>
        <taxon>Liliopsida</taxon>
        <taxon>Poales</taxon>
        <taxon>Poaceae</taxon>
        <taxon>BOP clade</taxon>
        <taxon>Pooideae</taxon>
        <taxon>Poodae</taxon>
        <taxon>Poeae</taxon>
        <taxon>Poeae Chloroplast Group 1 (Aveneae type)</taxon>
        <taxon>Aveninae</taxon>
        <taxon>Avena</taxon>
    </lineage>
</organism>
<evidence type="ECO:0000313" key="2">
    <source>
        <dbReference type="Proteomes" id="UP001732700"/>
    </source>
</evidence>
<reference evidence="1" key="1">
    <citation type="submission" date="2021-05" db="EMBL/GenBank/DDBJ databases">
        <authorList>
            <person name="Scholz U."/>
            <person name="Mascher M."/>
            <person name="Fiebig A."/>
        </authorList>
    </citation>
    <scope>NUCLEOTIDE SEQUENCE [LARGE SCALE GENOMIC DNA]</scope>
</reference>